<sequence length="1383" mass="159518">MSDSKNTESLPNEQNSQTQVPTITEESLKSIISKYAQADNLINSELGYLTKNPRTDITSKFFSLVDVFSDLFDISPLPRNQNRLFFASFLVLHHYAVDLYQPGVSHSDVDFSAQWRVFSAIFKTYQMTFLPIDYSNAIESLKLAINPFQPAMNQNSGNNRIMSTLNNFFQTISQISDTKPTYESFTSVISDFKKLNSMIKNFCQEIKQTPPHLFNSLHLLEYVLTFGMRFIKVRDLVRSIDQQIEKCKIISIHLPTSPVEHRRFLSSSIKIMQVENRLISYRVPDSCKDRNMNEFSPSSILQHFLATLSLYRDNKLFAIWKQFTSTSAQLQVLYDRKHETQAVENLHQELYMLPKNPHIISLYEEFKRIFMNASVDSTSKSLHPLSHCILLLLKLGKECSNSIVANITTQVIDCIVSRLLIAKTRDDQQNMHYVIYLVTAPSCRKKENSYKALVSLRDTTKNIISTFRATNSLQTKALQILKNYSYYLDLLISSSINEQLSKDVLKYHINPKYIAKYLTLFFNSIVHDFKLTSISVPPIAFTSYSDNSGKISMNDIKRITQLLLTERWKDHDAQFFLMQYSKLSLFLVQVKSFIEMSDVTIDINLKPTDDDNGTLNQTFTELIQLEQKENSLFTEKERIEFAVVLMPLLLKLLYKNVEKRSKEEIMEKIVKTLFVPRCSDSISDCYSVIDYFEQLANKMHNLRTYVEKMKTTFFATYDDVFDQLVKLNGQKLLDEIKATDKSLFEEAEAKYHNFEKYCVLCRLFHHLTVRFQEFGQSLFPYIMYLSQINHSSLISQIISDGINLGIINRTYKKYSDDIISCIGNNKFSSIDIIDVGLMIKQYTEFDVMEPIKALIHYFDRWAVLIKEAINASIHDICTMKDLSLMRKYLLDCLDNPMPHKIEKAVAVVNKFPKNIQTFESKVIFSLSKGFLVRAKCVYNILLLKKYHNSLRFMNNNGANPAESQTTSYLQIIRSTLSESSLSVKGKEAQAKIKEMIEGDFTRNLSQFSNLTQAEFRELKITELKSIKRNLINKIRAFSWTSTKSRINLTAHFERCLALLKRQSETKSQEIQEIKDQIALLEARIEKVEQDQKGDMTTTPEIASVLRNLITDEFLDSVSECNINFSDPSNSLTDNKLLEQGNSHLNHASNNFNTTTLNRSNSQNLNTKNLNVQHSSNTNNFIGNNLSRNNSNCFVDSDGGYVSRSSSDESELKARHLQYKIRDAKILNSRLKRQIDKLQFPSYGKPMPPEVLTSAFGVAIESYKGGQWVLNSATENSTIRKELIEKQNERDRLFTQLVQASAQREKLTSRANYIEYAYRDLMESSNFGGGRVSKAIFWGFVEKSDVLFTFLDADIADLNRKLKVVLNKNKMTPAEYTEQFRKKF</sequence>
<evidence type="ECO:0000313" key="3">
    <source>
        <dbReference type="EMBL" id="OHS93704.1"/>
    </source>
</evidence>
<name>A0A1J4J2N8_9EUKA</name>
<dbReference type="Proteomes" id="UP000179807">
    <property type="component" value="Unassembled WGS sequence"/>
</dbReference>
<keyword evidence="4" id="KW-1185">Reference proteome</keyword>
<evidence type="ECO:0000313" key="4">
    <source>
        <dbReference type="Proteomes" id="UP000179807"/>
    </source>
</evidence>
<feature type="coiled-coil region" evidence="1">
    <location>
        <begin position="1056"/>
        <end position="1090"/>
    </location>
</feature>
<evidence type="ECO:0000256" key="1">
    <source>
        <dbReference type="SAM" id="Coils"/>
    </source>
</evidence>
<evidence type="ECO:0000256" key="2">
    <source>
        <dbReference type="SAM" id="MobiDB-lite"/>
    </source>
</evidence>
<dbReference type="EMBL" id="MLAK01001377">
    <property type="protein sequence ID" value="OHS93704.1"/>
    <property type="molecule type" value="Genomic_DNA"/>
</dbReference>
<dbReference type="RefSeq" id="XP_068346841.1">
    <property type="nucleotide sequence ID" value="XM_068512965.1"/>
</dbReference>
<accession>A0A1J4J2N8</accession>
<dbReference type="VEuPathDB" id="TrichDB:TRFO_40026"/>
<keyword evidence="1" id="KW-0175">Coiled coil</keyword>
<organism evidence="3 4">
    <name type="scientific">Tritrichomonas foetus</name>
    <dbReference type="NCBI Taxonomy" id="1144522"/>
    <lineage>
        <taxon>Eukaryota</taxon>
        <taxon>Metamonada</taxon>
        <taxon>Parabasalia</taxon>
        <taxon>Tritrichomonadida</taxon>
        <taxon>Tritrichomonadidae</taxon>
        <taxon>Tritrichomonas</taxon>
    </lineage>
</organism>
<reference evidence="3" key="1">
    <citation type="submission" date="2016-10" db="EMBL/GenBank/DDBJ databases">
        <authorList>
            <person name="Benchimol M."/>
            <person name="Almeida L.G."/>
            <person name="Vasconcelos A.T."/>
            <person name="Perreira-Neves A."/>
            <person name="Rosa I.A."/>
            <person name="Tasca T."/>
            <person name="Bogo M.R."/>
            <person name="de Souza W."/>
        </authorList>
    </citation>
    <scope>NUCLEOTIDE SEQUENCE [LARGE SCALE GENOMIC DNA]</scope>
    <source>
        <strain evidence="3">K</strain>
    </source>
</reference>
<comment type="caution">
    <text evidence="3">The sequence shown here is derived from an EMBL/GenBank/DDBJ whole genome shotgun (WGS) entry which is preliminary data.</text>
</comment>
<proteinExistence type="predicted"/>
<gene>
    <name evidence="3" type="ORF">TRFO_40026</name>
</gene>
<protein>
    <submittedName>
        <fullName evidence="3">Uncharacterized protein</fullName>
    </submittedName>
</protein>
<dbReference type="GeneID" id="94847669"/>
<feature type="region of interest" description="Disordered" evidence="2">
    <location>
        <begin position="1"/>
        <end position="22"/>
    </location>
</feature>